<name>A0A1F4ZSH7_9BACT</name>
<dbReference type="InterPro" id="IPR029028">
    <property type="entry name" value="Alpha/beta_knot_MTases"/>
</dbReference>
<dbReference type="GO" id="GO:0006396">
    <property type="term" value="P:RNA processing"/>
    <property type="evidence" value="ECO:0007669"/>
    <property type="project" value="InterPro"/>
</dbReference>
<dbReference type="InterPro" id="IPR004441">
    <property type="entry name" value="rRNA_MeTrfase_TrmH"/>
</dbReference>
<feature type="domain" description="tRNA/rRNA methyltransferase SpoU type" evidence="3">
    <location>
        <begin position="26"/>
        <end position="173"/>
    </location>
</feature>
<gene>
    <name evidence="4" type="ORF">A2397_00775</name>
</gene>
<dbReference type="EMBL" id="MEXR01000040">
    <property type="protein sequence ID" value="OGD09078.1"/>
    <property type="molecule type" value="Genomic_DNA"/>
</dbReference>
<dbReference type="InterPro" id="IPR001537">
    <property type="entry name" value="SpoU_MeTrfase"/>
</dbReference>
<evidence type="ECO:0000313" key="4">
    <source>
        <dbReference type="EMBL" id="OGD09078.1"/>
    </source>
</evidence>
<dbReference type="Gene3D" id="3.40.1280.10">
    <property type="match status" value="1"/>
</dbReference>
<accession>A0A1F4ZSH7</accession>
<dbReference type="InterPro" id="IPR029026">
    <property type="entry name" value="tRNA_m1G_MTases_N"/>
</dbReference>
<evidence type="ECO:0000256" key="2">
    <source>
        <dbReference type="ARBA" id="ARBA00022679"/>
    </source>
</evidence>
<protein>
    <recommendedName>
        <fullName evidence="3">tRNA/rRNA methyltransferase SpoU type domain-containing protein</fullName>
    </recommendedName>
</protein>
<dbReference type="SUPFAM" id="SSF75217">
    <property type="entry name" value="alpha/beta knot"/>
    <property type="match status" value="1"/>
</dbReference>
<comment type="caution">
    <text evidence="4">The sequence shown here is derived from an EMBL/GenBank/DDBJ whole genome shotgun (WGS) entry which is preliminary data.</text>
</comment>
<dbReference type="Pfam" id="PF00588">
    <property type="entry name" value="SpoU_methylase"/>
    <property type="match status" value="1"/>
</dbReference>
<dbReference type="GO" id="GO:0008173">
    <property type="term" value="F:RNA methyltransferase activity"/>
    <property type="evidence" value="ECO:0007669"/>
    <property type="project" value="InterPro"/>
</dbReference>
<reference evidence="4 5" key="1">
    <citation type="journal article" date="2016" name="Nat. Commun.">
        <title>Thousands of microbial genomes shed light on interconnected biogeochemical processes in an aquifer system.</title>
        <authorList>
            <person name="Anantharaman K."/>
            <person name="Brown C.T."/>
            <person name="Hug L.A."/>
            <person name="Sharon I."/>
            <person name="Castelle C.J."/>
            <person name="Probst A.J."/>
            <person name="Thomas B.C."/>
            <person name="Singh A."/>
            <person name="Wilkins M.J."/>
            <person name="Karaoz U."/>
            <person name="Brodie E.L."/>
            <person name="Williams K.H."/>
            <person name="Hubbard S.S."/>
            <person name="Banfield J.F."/>
        </authorList>
    </citation>
    <scope>NUCLEOTIDE SEQUENCE [LARGE SCALE GENOMIC DNA]</scope>
</reference>
<evidence type="ECO:0000313" key="5">
    <source>
        <dbReference type="Proteomes" id="UP000176424"/>
    </source>
</evidence>
<dbReference type="Proteomes" id="UP000176424">
    <property type="component" value="Unassembled WGS sequence"/>
</dbReference>
<dbReference type="PANTHER" id="PTHR46429:SF1">
    <property type="entry name" value="23S RRNA (GUANOSINE-2'-O-)-METHYLTRANSFERASE RLMB"/>
    <property type="match status" value="1"/>
</dbReference>
<evidence type="ECO:0000259" key="3">
    <source>
        <dbReference type="Pfam" id="PF00588"/>
    </source>
</evidence>
<sequence length="189" mass="20728">MKLDAKQLRITKPSDEQLAKIIRKPLWIVLDNVLDTYNIGGIFRLAEATTASGVILCGGSETPPSSRIHKAAVGTEEWVPWRYFSSAKEALLELKSQHSELQIIAVEQDKAAVDLDKLNGLIDLGRPVAIVVGHETEGVSREVLDMADMIVEIPMWGVNKSLNVIVSTAIVAYQVLHGGKGSVNRFSLW</sequence>
<evidence type="ECO:0000256" key="1">
    <source>
        <dbReference type="ARBA" id="ARBA00022603"/>
    </source>
</evidence>
<dbReference type="GO" id="GO:0005829">
    <property type="term" value="C:cytosol"/>
    <property type="evidence" value="ECO:0007669"/>
    <property type="project" value="TreeGrafter"/>
</dbReference>
<proteinExistence type="predicted"/>
<dbReference type="PANTHER" id="PTHR46429">
    <property type="entry name" value="23S RRNA (GUANOSINE-2'-O-)-METHYLTRANSFERASE RLMB"/>
    <property type="match status" value="1"/>
</dbReference>
<dbReference type="GO" id="GO:0003723">
    <property type="term" value="F:RNA binding"/>
    <property type="evidence" value="ECO:0007669"/>
    <property type="project" value="InterPro"/>
</dbReference>
<dbReference type="STRING" id="1797263.A2397_00775"/>
<keyword evidence="1" id="KW-0489">Methyltransferase</keyword>
<keyword evidence="2" id="KW-0808">Transferase</keyword>
<dbReference type="GO" id="GO:0032259">
    <property type="term" value="P:methylation"/>
    <property type="evidence" value="ECO:0007669"/>
    <property type="project" value="UniProtKB-KW"/>
</dbReference>
<organism evidence="4 5">
    <name type="scientific">Candidatus Amesbacteria bacterium RIFOXYB1_FULL_44_23</name>
    <dbReference type="NCBI Taxonomy" id="1797263"/>
    <lineage>
        <taxon>Bacteria</taxon>
        <taxon>Candidatus Amesiibacteriota</taxon>
    </lineage>
</organism>
<dbReference type="AlphaFoldDB" id="A0A1F4ZSH7"/>